<evidence type="ECO:0000313" key="8">
    <source>
        <dbReference type="EMBL" id="MBB5220293.1"/>
    </source>
</evidence>
<dbReference type="InterPro" id="IPR050584">
    <property type="entry name" value="Cholesterol_7-desaturase"/>
</dbReference>
<accession>A0A840SLE7</accession>
<keyword evidence="9" id="KW-1185">Reference proteome</keyword>
<dbReference type="PROSITE" id="PS51296">
    <property type="entry name" value="RIESKE"/>
    <property type="match status" value="1"/>
</dbReference>
<evidence type="ECO:0000256" key="1">
    <source>
        <dbReference type="ARBA" id="ARBA00022714"/>
    </source>
</evidence>
<organism evidence="8 9">
    <name type="scientific">Amaricoccus macauensis</name>
    <dbReference type="NCBI Taxonomy" id="57001"/>
    <lineage>
        <taxon>Bacteria</taxon>
        <taxon>Pseudomonadati</taxon>
        <taxon>Pseudomonadota</taxon>
        <taxon>Alphaproteobacteria</taxon>
        <taxon>Rhodobacterales</taxon>
        <taxon>Paracoccaceae</taxon>
        <taxon>Amaricoccus</taxon>
    </lineage>
</organism>
<keyword evidence="5" id="KW-0411">Iron-sulfur</keyword>
<dbReference type="InterPro" id="IPR036922">
    <property type="entry name" value="Rieske_2Fe-2S_sf"/>
</dbReference>
<dbReference type="GO" id="GO:0016491">
    <property type="term" value="F:oxidoreductase activity"/>
    <property type="evidence" value="ECO:0007669"/>
    <property type="project" value="UniProtKB-KW"/>
</dbReference>
<name>A0A840SLE7_9RHOB</name>
<evidence type="ECO:0000256" key="6">
    <source>
        <dbReference type="SAM" id="Coils"/>
    </source>
</evidence>
<proteinExistence type="predicted"/>
<evidence type="ECO:0000259" key="7">
    <source>
        <dbReference type="PROSITE" id="PS51296"/>
    </source>
</evidence>
<keyword evidence="6" id="KW-0175">Coiled coil</keyword>
<dbReference type="EMBL" id="JACHFM010000001">
    <property type="protein sequence ID" value="MBB5220293.1"/>
    <property type="molecule type" value="Genomic_DNA"/>
</dbReference>
<keyword evidence="1" id="KW-0001">2Fe-2S</keyword>
<dbReference type="Pfam" id="PF00355">
    <property type="entry name" value="Rieske"/>
    <property type="match status" value="1"/>
</dbReference>
<dbReference type="SUPFAM" id="SSF50022">
    <property type="entry name" value="ISP domain"/>
    <property type="match status" value="1"/>
</dbReference>
<dbReference type="AlphaFoldDB" id="A0A840SLE7"/>
<reference evidence="8 9" key="1">
    <citation type="submission" date="2020-08" db="EMBL/GenBank/DDBJ databases">
        <title>Genomic Encyclopedia of Type Strains, Phase IV (KMG-IV): sequencing the most valuable type-strain genomes for metagenomic binning, comparative biology and taxonomic classification.</title>
        <authorList>
            <person name="Goeker M."/>
        </authorList>
    </citation>
    <scope>NUCLEOTIDE SEQUENCE [LARGE SCALE GENOMIC DNA]</scope>
    <source>
        <strain evidence="8 9">DSM 101730</strain>
    </source>
</reference>
<dbReference type="Gene3D" id="2.102.10.10">
    <property type="entry name" value="Rieske [2Fe-2S] iron-sulphur domain"/>
    <property type="match status" value="1"/>
</dbReference>
<dbReference type="PANTHER" id="PTHR21266">
    <property type="entry name" value="IRON-SULFUR DOMAIN CONTAINING PROTEIN"/>
    <property type="match status" value="1"/>
</dbReference>
<feature type="coiled-coil region" evidence="6">
    <location>
        <begin position="175"/>
        <end position="202"/>
    </location>
</feature>
<evidence type="ECO:0000256" key="5">
    <source>
        <dbReference type="ARBA" id="ARBA00023014"/>
    </source>
</evidence>
<evidence type="ECO:0000256" key="2">
    <source>
        <dbReference type="ARBA" id="ARBA00022723"/>
    </source>
</evidence>
<dbReference type="InterPro" id="IPR017941">
    <property type="entry name" value="Rieske_2Fe-2S"/>
</dbReference>
<evidence type="ECO:0000256" key="4">
    <source>
        <dbReference type="ARBA" id="ARBA00023004"/>
    </source>
</evidence>
<comment type="caution">
    <text evidence="8">The sequence shown here is derived from an EMBL/GenBank/DDBJ whole genome shotgun (WGS) entry which is preliminary data.</text>
</comment>
<dbReference type="RefSeq" id="WP_184146268.1">
    <property type="nucleotide sequence ID" value="NZ_JACHFM010000001.1"/>
</dbReference>
<evidence type="ECO:0000313" key="9">
    <source>
        <dbReference type="Proteomes" id="UP000549457"/>
    </source>
</evidence>
<keyword evidence="4" id="KW-0408">Iron</keyword>
<evidence type="ECO:0000256" key="3">
    <source>
        <dbReference type="ARBA" id="ARBA00023002"/>
    </source>
</evidence>
<dbReference type="GO" id="GO:0051537">
    <property type="term" value="F:2 iron, 2 sulfur cluster binding"/>
    <property type="evidence" value="ECO:0007669"/>
    <property type="project" value="UniProtKB-KW"/>
</dbReference>
<sequence length="203" mass="21363">MTATVAIGTQPVALERDVRAASLVRSALGDMPLVLWRCDQGEIHVWEDNCPHRSVRLSAGRNLGDCLEDIYHGWRFGRDGALISIHAAKGKELPRISARVLPVATGSGLVWAGAGNQAVPPTDFAITAGEVVMRPLPFSVGAASVAAACAGLEGLRILVSPTGRTSATAYGFVRRRQAESDADAARRANATLSAARRKLEAAA</sequence>
<dbReference type="Proteomes" id="UP000549457">
    <property type="component" value="Unassembled WGS sequence"/>
</dbReference>
<feature type="domain" description="Rieske" evidence="7">
    <location>
        <begin position="9"/>
        <end position="112"/>
    </location>
</feature>
<dbReference type="GO" id="GO:0046872">
    <property type="term" value="F:metal ion binding"/>
    <property type="evidence" value="ECO:0007669"/>
    <property type="project" value="UniProtKB-KW"/>
</dbReference>
<dbReference type="PANTHER" id="PTHR21266:SF60">
    <property type="entry name" value="3-KETOSTEROID-9-ALPHA-MONOOXYGENASE, OXYGENASE COMPONENT"/>
    <property type="match status" value="1"/>
</dbReference>
<keyword evidence="3" id="KW-0560">Oxidoreductase</keyword>
<keyword evidence="2" id="KW-0479">Metal-binding</keyword>
<gene>
    <name evidence="8" type="ORF">HNP73_000214</name>
</gene>
<protein>
    <submittedName>
        <fullName evidence="8">Nitrite reductase/ring-hydroxylating ferredoxin subunit</fullName>
    </submittedName>
</protein>